<keyword evidence="3" id="KW-0695">RNA-directed DNA polymerase</keyword>
<feature type="domain" description="Reverse transcriptase" evidence="2">
    <location>
        <begin position="1"/>
        <end position="292"/>
    </location>
</feature>
<dbReference type="EMBL" id="JABWSX010000001">
    <property type="protein sequence ID" value="NVL04540.1"/>
    <property type="molecule type" value="Genomic_DNA"/>
</dbReference>
<dbReference type="PROSITE" id="PS50878">
    <property type="entry name" value="RT_POL"/>
    <property type="match status" value="1"/>
</dbReference>
<keyword evidence="3" id="KW-0548">Nucleotidyltransferase</keyword>
<name>A0A973WJX4_9BRAD</name>
<sequence>MSAKTKSERLRRLASHGYFAPELPPCFVSEDLARYRTSILAAIDALPLTRRGDPAHYAFVSEPAWFYFPRFGKEDRRHGVPNPVAHLLLSRVLADNYVDLRRRARASKITLSPPVFDWSGSRALMRSSVELRDDFRVNLSSRREEYVVADVRAFFHSIYTHAVPWSIHGKQFAKRNRGWTHYGNVIDLLCRNAQDGQTLGLPVGPDTSRLIAEVVASAMDAHLQQRLIIGSRDASRYIDDYTLSSPNGASGEELLAALRQSAAIFELELNSEKSAIHPTSLRQNTGWQQAVLAHLPRPSPSVTRIEAGALQHFLYQLGRICVAHPDMNVEKFGLQHARSAIVNADHWKTLLFALINAYRRNPSLISLLVEACLLRQVVHGDVQLEILKEFIENRIPILARANRTGEIIWLLFLVMRVGLVLSAHRLTPLFLVENAFIALLVVCLDARGLVRGDVDRSLWDESLTGDGLRSSMWLYAYEAVTQGFIPGVDDGFITRDSYFSPLRSKRVQFLDIRRGYNSITATLRSLRNENTRLRRMREAIQVEDFDGLDDLDEGEEYEDIGEIDTY</sequence>
<keyword evidence="3" id="KW-0808">Transferase</keyword>
<protein>
    <submittedName>
        <fullName evidence="3">RNA-directed DNA polymerase</fullName>
    </submittedName>
</protein>
<dbReference type="AlphaFoldDB" id="A0A973WJX4"/>
<proteinExistence type="predicted"/>
<keyword evidence="1" id="KW-0175">Coiled coil</keyword>
<evidence type="ECO:0000256" key="1">
    <source>
        <dbReference type="SAM" id="Coils"/>
    </source>
</evidence>
<organism evidence="3">
    <name type="scientific">Bradyrhizobium quebecense</name>
    <dbReference type="NCBI Taxonomy" id="2748629"/>
    <lineage>
        <taxon>Bacteria</taxon>
        <taxon>Pseudomonadati</taxon>
        <taxon>Pseudomonadota</taxon>
        <taxon>Alphaproteobacteria</taxon>
        <taxon>Hyphomicrobiales</taxon>
        <taxon>Nitrobacteraceae</taxon>
        <taxon>Bradyrhizobium</taxon>
    </lineage>
</organism>
<evidence type="ECO:0000313" key="3">
    <source>
        <dbReference type="EMBL" id="NVL04540.1"/>
    </source>
</evidence>
<dbReference type="CDD" id="cd01646">
    <property type="entry name" value="RT_Bac_retron_I"/>
    <property type="match status" value="1"/>
</dbReference>
<dbReference type="GO" id="GO:0003964">
    <property type="term" value="F:RNA-directed DNA polymerase activity"/>
    <property type="evidence" value="ECO:0007669"/>
    <property type="project" value="UniProtKB-KW"/>
</dbReference>
<gene>
    <name evidence="3" type="ORF">HU230_02025</name>
</gene>
<feature type="coiled-coil region" evidence="1">
    <location>
        <begin position="516"/>
        <end position="543"/>
    </location>
</feature>
<comment type="caution">
    <text evidence="3">The sequence shown here is derived from an EMBL/GenBank/DDBJ whole genome shotgun (WGS) entry which is preliminary data.</text>
</comment>
<accession>A0A973WJX4</accession>
<evidence type="ECO:0000259" key="2">
    <source>
        <dbReference type="PROSITE" id="PS50878"/>
    </source>
</evidence>
<dbReference type="InterPro" id="IPR000477">
    <property type="entry name" value="RT_dom"/>
</dbReference>
<reference evidence="3" key="1">
    <citation type="submission" date="2020-06" db="EMBL/GenBank/DDBJ databases">
        <title>Whole Genome Sequence of Bradyrhizobium sp. Strain 66S1MB.</title>
        <authorList>
            <person name="Bromfield E."/>
            <person name="Cloutier S."/>
        </authorList>
    </citation>
    <scope>NUCLEOTIDE SEQUENCE</scope>
    <source>
        <strain evidence="3">66S1MB</strain>
    </source>
</reference>
<dbReference type="Pfam" id="PF00078">
    <property type="entry name" value="RVT_1"/>
    <property type="match status" value="1"/>
</dbReference>